<evidence type="ECO:0000313" key="11">
    <source>
        <dbReference type="Proteomes" id="UP000092462"/>
    </source>
</evidence>
<dbReference type="GO" id="GO:0045842">
    <property type="term" value="P:positive regulation of mitotic metaphase/anaphase transition"/>
    <property type="evidence" value="ECO:0007669"/>
    <property type="project" value="TreeGrafter"/>
</dbReference>
<dbReference type="VEuPathDB" id="VectorBase:PPAPM1_012610"/>
<dbReference type="InterPro" id="IPR037679">
    <property type="entry name" value="Apc5"/>
</dbReference>
<name>A0A1B0D8Q4_PHLPP</name>
<dbReference type="EnsemblMetazoa" id="PPAI003927-RA">
    <property type="protein sequence ID" value="PPAI003927-PA"/>
    <property type="gene ID" value="PPAI003927"/>
</dbReference>
<evidence type="ECO:0000256" key="1">
    <source>
        <dbReference type="ARBA" id="ARBA00007450"/>
    </source>
</evidence>
<evidence type="ECO:0000256" key="6">
    <source>
        <dbReference type="ARBA" id="ARBA00023306"/>
    </source>
</evidence>
<dbReference type="SUPFAM" id="SSF48452">
    <property type="entry name" value="TPR-like"/>
    <property type="match status" value="1"/>
</dbReference>
<comment type="function">
    <text evidence="8">Component of the anaphase promoting complex/cyclosome (APC/C), a cell cycle-regulated E3 ubiquitin ligase that controls progression through mitosis and the G1 phase of the cell cycle. The APC/C complex acts by mediating ubiquitination and subsequent degradation of target proteins: it mainly mediates the formation of 'Lys-11'-linked polyubiquitin chains and, to a lower extent, the formation of 'Lys-48'- and 'Lys-63'-linked polyubiquitin chains. The APC/C complex catalyzes assembly of branched 'Lys-11'-/'Lys-48'-linked branched ubiquitin chains on target proteins.</text>
</comment>
<keyword evidence="11" id="KW-1185">Reference proteome</keyword>
<dbReference type="VEuPathDB" id="VectorBase:PPAI003927"/>
<evidence type="ECO:0000256" key="5">
    <source>
        <dbReference type="ARBA" id="ARBA00022786"/>
    </source>
</evidence>
<keyword evidence="5" id="KW-0833">Ubl conjugation pathway</keyword>
<dbReference type="GO" id="GO:0051301">
    <property type="term" value="P:cell division"/>
    <property type="evidence" value="ECO:0007669"/>
    <property type="project" value="UniProtKB-KW"/>
</dbReference>
<protein>
    <recommendedName>
        <fullName evidence="2">Anaphase-promoting complex subunit 5</fullName>
    </recommendedName>
    <alternativeName>
        <fullName evidence="7">Cyclosome subunit 5</fullName>
    </alternativeName>
</protein>
<evidence type="ECO:0000256" key="3">
    <source>
        <dbReference type="ARBA" id="ARBA00022618"/>
    </source>
</evidence>
<evidence type="ECO:0000256" key="8">
    <source>
        <dbReference type="ARBA" id="ARBA00045696"/>
    </source>
</evidence>
<evidence type="ECO:0000256" key="2">
    <source>
        <dbReference type="ARBA" id="ARBA00016066"/>
    </source>
</evidence>
<accession>A0A1B0D8Q4</accession>
<comment type="similarity">
    <text evidence="1">Belongs to the APC5 family.</text>
</comment>
<dbReference type="GO" id="GO:0031145">
    <property type="term" value="P:anaphase-promoting complex-dependent catabolic process"/>
    <property type="evidence" value="ECO:0007669"/>
    <property type="project" value="TreeGrafter"/>
</dbReference>
<evidence type="ECO:0000256" key="4">
    <source>
        <dbReference type="ARBA" id="ARBA00022776"/>
    </source>
</evidence>
<feature type="domain" description="Anaphase-promoting complex subunit 5" evidence="9">
    <location>
        <begin position="202"/>
        <end position="293"/>
    </location>
</feature>
<dbReference type="InterPro" id="IPR026000">
    <property type="entry name" value="Apc5_dom"/>
</dbReference>
<sequence>MTVALLLQEYVKLRQFLSKRAMDFLPKYRKSFNLLLLKLIQYPDMSYKELHDHLISTTYRLHDDHLEAFQKVIANILEGGMEMLHDLPANLEKIMNDTATPTGGSTQLGIGGLLLRRFDVRAIALGSKEAGVMIDLEEQEETVGRPKGDKEFSRWSRRQTELFVAQQCALLQSNETKALNPRELQAKLAEIIKDNPLYSHAHFLNYMNCVRVRDYVGAAENLHRAFDRNAVKNLSPVESRGYQYLSLNLAILHAQFGHMREAHVSLKEAIMLAQEVGDRTCLQLANSWLSYLLSYHKIQVPDRISATAVEANVIKSISLGIQFFVKSVAQMGFEPAKQFELLMWSDYCNIQQSMQELIANCVVEKAALWTLYGRNDLASLTSQVLLNANMTNMGKAYNGENLCHAICCLALWLSLNGDHFRTYAVLQYARKCFPRDPNARLWTLTELYVASTKAIHMGEWQKANIACCRIHPLDKNLSILQRVTLNIARGNLSIAHDLLQDLLADKALPNQKPLVWTRAMILHATALIPSSEVINVLIEVHEFARRKHFDYEVATIDALFAHQLLAMGMPAKALKSCHKALDVILQHGGIYDRAKIMFLFARCAVAAAESSKRRQEMEKCEPLLTEAIQFFTKLGAYVKVKDIYAFMAQFYHEIGNQAERNRCAFKFREIDEQYPTGSFEVVDAII</sequence>
<dbReference type="AlphaFoldDB" id="A0A1B0D8Q4"/>
<keyword evidence="6" id="KW-0131">Cell cycle</keyword>
<dbReference type="Pfam" id="PF12862">
    <property type="entry name" value="ANAPC5"/>
    <property type="match status" value="1"/>
</dbReference>
<organism evidence="10 11">
    <name type="scientific">Phlebotomus papatasi</name>
    <name type="common">Sandfly</name>
    <dbReference type="NCBI Taxonomy" id="29031"/>
    <lineage>
        <taxon>Eukaryota</taxon>
        <taxon>Metazoa</taxon>
        <taxon>Ecdysozoa</taxon>
        <taxon>Arthropoda</taxon>
        <taxon>Hexapoda</taxon>
        <taxon>Insecta</taxon>
        <taxon>Pterygota</taxon>
        <taxon>Neoptera</taxon>
        <taxon>Endopterygota</taxon>
        <taxon>Diptera</taxon>
        <taxon>Nematocera</taxon>
        <taxon>Psychodoidea</taxon>
        <taxon>Psychodidae</taxon>
        <taxon>Phlebotomus</taxon>
        <taxon>Phlebotomus</taxon>
    </lineage>
</organism>
<evidence type="ECO:0000313" key="10">
    <source>
        <dbReference type="EnsemblMetazoa" id="PPAI003927-PA"/>
    </source>
</evidence>
<dbReference type="GO" id="GO:0005680">
    <property type="term" value="C:anaphase-promoting complex"/>
    <property type="evidence" value="ECO:0007669"/>
    <property type="project" value="InterPro"/>
</dbReference>
<reference evidence="10" key="1">
    <citation type="submission" date="2022-08" db="UniProtKB">
        <authorList>
            <consortium name="EnsemblMetazoa"/>
        </authorList>
    </citation>
    <scope>IDENTIFICATION</scope>
    <source>
        <strain evidence="10">Israel</strain>
    </source>
</reference>
<dbReference type="Proteomes" id="UP000092462">
    <property type="component" value="Unassembled WGS sequence"/>
</dbReference>
<evidence type="ECO:0000256" key="7">
    <source>
        <dbReference type="ARBA" id="ARBA00031069"/>
    </source>
</evidence>
<dbReference type="EMBL" id="AJVK01027644">
    <property type="status" value="NOT_ANNOTATED_CDS"/>
    <property type="molecule type" value="Genomic_DNA"/>
</dbReference>
<proteinExistence type="inferred from homology"/>
<dbReference type="GO" id="GO:0070979">
    <property type="term" value="P:protein K11-linked ubiquitination"/>
    <property type="evidence" value="ECO:0007669"/>
    <property type="project" value="TreeGrafter"/>
</dbReference>
<keyword evidence="4" id="KW-0498">Mitosis</keyword>
<dbReference type="PANTHER" id="PTHR12830:SF9">
    <property type="entry name" value="ANAPHASE-PROMOTING COMPLEX SUBUNIT 5"/>
    <property type="match status" value="1"/>
</dbReference>
<keyword evidence="3" id="KW-0132">Cell division</keyword>
<evidence type="ECO:0000259" key="9">
    <source>
        <dbReference type="Pfam" id="PF12862"/>
    </source>
</evidence>
<dbReference type="PANTHER" id="PTHR12830">
    <property type="entry name" value="ANAPHASE-PROMOTING COMPLEX SUBUNIT 5"/>
    <property type="match status" value="1"/>
</dbReference>
<dbReference type="InterPro" id="IPR011990">
    <property type="entry name" value="TPR-like_helical_dom_sf"/>
</dbReference>
<dbReference type="CDD" id="cd16270">
    <property type="entry name" value="Apc5_N"/>
    <property type="match status" value="1"/>
</dbReference>
<dbReference type="EMBL" id="AJVK01027643">
    <property type="status" value="NOT_ANNOTATED_CDS"/>
    <property type="molecule type" value="Genomic_DNA"/>
</dbReference>